<reference evidence="1 2" key="1">
    <citation type="submission" date="2024-06" db="EMBL/GenBank/DDBJ databases">
        <title>The draft genome of Grus japonensis, version 3.</title>
        <authorList>
            <person name="Nabeshima K."/>
            <person name="Suzuki S."/>
            <person name="Onuma M."/>
        </authorList>
    </citation>
    <scope>NUCLEOTIDE SEQUENCE [LARGE SCALE GENOMIC DNA]</scope>
    <source>
        <strain evidence="1 2">451A</strain>
    </source>
</reference>
<dbReference type="Proteomes" id="UP001623348">
    <property type="component" value="Unassembled WGS sequence"/>
</dbReference>
<evidence type="ECO:0000313" key="2">
    <source>
        <dbReference type="Proteomes" id="UP001623348"/>
    </source>
</evidence>
<gene>
    <name evidence="1" type="ORF">GRJ2_000921900</name>
</gene>
<evidence type="ECO:0000313" key="1">
    <source>
        <dbReference type="EMBL" id="GAB0184566.1"/>
    </source>
</evidence>
<comment type="caution">
    <text evidence="1">The sequence shown here is derived from an EMBL/GenBank/DDBJ whole genome shotgun (WGS) entry which is preliminary data.</text>
</comment>
<name>A0ABC9WH47_GRUJA</name>
<proteinExistence type="predicted"/>
<dbReference type="AlphaFoldDB" id="A0ABC9WH47"/>
<sequence>MENGNVKSQFLEAGGILDNIMEKEIQVTYKRDLYAAESIIKAFYNEMTGLVDEKRAMDMVCLHFSKAFDTICHDILIDKLMKCGLEK</sequence>
<organism evidence="1 2">
    <name type="scientific">Grus japonensis</name>
    <name type="common">Japanese crane</name>
    <name type="synonym">Red-crowned crane</name>
    <dbReference type="NCBI Taxonomy" id="30415"/>
    <lineage>
        <taxon>Eukaryota</taxon>
        <taxon>Metazoa</taxon>
        <taxon>Chordata</taxon>
        <taxon>Craniata</taxon>
        <taxon>Vertebrata</taxon>
        <taxon>Euteleostomi</taxon>
        <taxon>Archelosauria</taxon>
        <taxon>Archosauria</taxon>
        <taxon>Dinosauria</taxon>
        <taxon>Saurischia</taxon>
        <taxon>Theropoda</taxon>
        <taxon>Coelurosauria</taxon>
        <taxon>Aves</taxon>
        <taxon>Neognathae</taxon>
        <taxon>Neoaves</taxon>
        <taxon>Gruiformes</taxon>
        <taxon>Gruidae</taxon>
        <taxon>Grus</taxon>
    </lineage>
</organism>
<accession>A0ABC9WH47</accession>
<keyword evidence="2" id="KW-1185">Reference proteome</keyword>
<dbReference type="EMBL" id="BAAFJT010000002">
    <property type="protein sequence ID" value="GAB0184566.1"/>
    <property type="molecule type" value="Genomic_DNA"/>
</dbReference>
<protein>
    <submittedName>
        <fullName evidence="1">Mitochondrial enolase superfamily member 1</fullName>
    </submittedName>
</protein>